<evidence type="ECO:0000313" key="3">
    <source>
        <dbReference type="EMBL" id="BBZ45437.1"/>
    </source>
</evidence>
<sequence length="132" mass="13598">MSGQSVRAIGAVLAAAAFVSSPLYASGWAHADAAQAGYVNQLLAHGIPGTSDQLLNNGYVMCQALDANRQPSWADVAANSTGPAGLPFVETAYEVGAAIRWLCPSQGWQVQELARAVQAPEVRAVRAGYAGG</sequence>
<feature type="domain" description="DUF732" evidence="2">
    <location>
        <begin position="35"/>
        <end position="105"/>
    </location>
</feature>
<dbReference type="Pfam" id="PF05305">
    <property type="entry name" value="DUF732"/>
    <property type="match status" value="1"/>
</dbReference>
<keyword evidence="1" id="KW-0732">Signal</keyword>
<dbReference type="InterPro" id="IPR007969">
    <property type="entry name" value="DUF732"/>
</dbReference>
<organism evidence="3 4">
    <name type="scientific">Mycobacterium parmense</name>
    <dbReference type="NCBI Taxonomy" id="185642"/>
    <lineage>
        <taxon>Bacteria</taxon>
        <taxon>Bacillati</taxon>
        <taxon>Actinomycetota</taxon>
        <taxon>Actinomycetes</taxon>
        <taxon>Mycobacteriales</taxon>
        <taxon>Mycobacteriaceae</taxon>
        <taxon>Mycobacterium</taxon>
        <taxon>Mycobacterium simiae complex</taxon>
    </lineage>
</organism>
<name>A0A7I7YVV5_9MYCO</name>
<keyword evidence="4" id="KW-1185">Reference proteome</keyword>
<evidence type="ECO:0000313" key="4">
    <source>
        <dbReference type="Proteomes" id="UP000467105"/>
    </source>
</evidence>
<evidence type="ECO:0000256" key="1">
    <source>
        <dbReference type="SAM" id="SignalP"/>
    </source>
</evidence>
<accession>A0A7I7YVV5</accession>
<evidence type="ECO:0000259" key="2">
    <source>
        <dbReference type="Pfam" id="PF05305"/>
    </source>
</evidence>
<dbReference type="EMBL" id="AP022614">
    <property type="protein sequence ID" value="BBZ45437.1"/>
    <property type="molecule type" value="Genomic_DNA"/>
</dbReference>
<dbReference type="Proteomes" id="UP000467105">
    <property type="component" value="Chromosome"/>
</dbReference>
<protein>
    <recommendedName>
        <fullName evidence="2">DUF732 domain-containing protein</fullName>
    </recommendedName>
</protein>
<dbReference type="AlphaFoldDB" id="A0A7I7YVV5"/>
<proteinExistence type="predicted"/>
<gene>
    <name evidence="3" type="ORF">MPRM_27180</name>
</gene>
<feature type="signal peptide" evidence="1">
    <location>
        <begin position="1"/>
        <end position="25"/>
    </location>
</feature>
<feature type="chain" id="PRO_5038690871" description="DUF732 domain-containing protein" evidence="1">
    <location>
        <begin position="26"/>
        <end position="132"/>
    </location>
</feature>
<reference evidence="3 4" key="1">
    <citation type="journal article" date="2019" name="Emerg. Microbes Infect.">
        <title>Comprehensive subspecies identification of 175 nontuberculous mycobacteria species based on 7547 genomic profiles.</title>
        <authorList>
            <person name="Matsumoto Y."/>
            <person name="Kinjo T."/>
            <person name="Motooka D."/>
            <person name="Nabeya D."/>
            <person name="Jung N."/>
            <person name="Uechi K."/>
            <person name="Horii T."/>
            <person name="Iida T."/>
            <person name="Fujita J."/>
            <person name="Nakamura S."/>
        </authorList>
    </citation>
    <scope>NUCLEOTIDE SEQUENCE [LARGE SCALE GENOMIC DNA]</scope>
    <source>
        <strain evidence="3 4">JCM 14742</strain>
    </source>
</reference>